<comment type="caution">
    <text evidence="7">The sequence shown here is derived from an EMBL/GenBank/DDBJ whole genome shotgun (WGS) entry which is preliminary data.</text>
</comment>
<evidence type="ECO:0000256" key="3">
    <source>
        <dbReference type="ARBA" id="ARBA00022806"/>
    </source>
</evidence>
<dbReference type="GO" id="GO:0005829">
    <property type="term" value="C:cytosol"/>
    <property type="evidence" value="ECO:0007669"/>
    <property type="project" value="TreeGrafter"/>
</dbReference>
<dbReference type="InterPro" id="IPR027351">
    <property type="entry name" value="(+)RNA_virus_helicase_core_dom"/>
</dbReference>
<evidence type="ECO:0000256" key="2">
    <source>
        <dbReference type="ARBA" id="ARBA00022801"/>
    </source>
</evidence>
<dbReference type="InterPro" id="IPR000212">
    <property type="entry name" value="DNA_helicase_UvrD/REP"/>
</dbReference>
<keyword evidence="4 5" id="KW-0067">ATP-binding</keyword>
<dbReference type="EMBL" id="JAEUWV010000019">
    <property type="protein sequence ID" value="MCO6395258.1"/>
    <property type="molecule type" value="Genomic_DNA"/>
</dbReference>
<dbReference type="Pfam" id="PF00580">
    <property type="entry name" value="UvrD-helicase"/>
    <property type="match status" value="1"/>
</dbReference>
<evidence type="ECO:0000313" key="8">
    <source>
        <dbReference type="Proteomes" id="UP001205920"/>
    </source>
</evidence>
<protein>
    <submittedName>
        <fullName evidence="7">AAA family ATPase</fullName>
    </submittedName>
</protein>
<keyword evidence="1 5" id="KW-0547">Nucleotide-binding</keyword>
<keyword evidence="3 5" id="KW-0347">Helicase</keyword>
<dbReference type="RefSeq" id="WP_071573919.1">
    <property type="nucleotide sequence ID" value="NZ_JAEUWV010000019.1"/>
</dbReference>
<dbReference type="GO" id="GO:0005524">
    <property type="term" value="F:ATP binding"/>
    <property type="evidence" value="ECO:0007669"/>
    <property type="project" value="UniProtKB-UniRule"/>
</dbReference>
<dbReference type="GO" id="GO:0016787">
    <property type="term" value="F:hydrolase activity"/>
    <property type="evidence" value="ECO:0007669"/>
    <property type="project" value="UniProtKB-UniRule"/>
</dbReference>
<dbReference type="Proteomes" id="UP001205920">
    <property type="component" value="Unassembled WGS sequence"/>
</dbReference>
<dbReference type="Pfam" id="PF01443">
    <property type="entry name" value="Viral_helicase1"/>
    <property type="match status" value="1"/>
</dbReference>
<dbReference type="InterPro" id="IPR014016">
    <property type="entry name" value="UvrD-like_ATP-bd"/>
</dbReference>
<evidence type="ECO:0000256" key="1">
    <source>
        <dbReference type="ARBA" id="ARBA00022741"/>
    </source>
</evidence>
<dbReference type="PANTHER" id="PTHR11070:SF45">
    <property type="entry name" value="DNA 3'-5' HELICASE"/>
    <property type="match status" value="1"/>
</dbReference>
<dbReference type="Gene3D" id="3.40.50.300">
    <property type="entry name" value="P-loop containing nucleotide triphosphate hydrolases"/>
    <property type="match status" value="3"/>
</dbReference>
<dbReference type="GO" id="GO:0000725">
    <property type="term" value="P:recombinational repair"/>
    <property type="evidence" value="ECO:0007669"/>
    <property type="project" value="TreeGrafter"/>
</dbReference>
<sequence length="731" mass="79978">MFTVSEQEVAREQHYVDGLFSRLDDEVSKAQAKLEAVQRDVDPDNPDSDALVRRETEYHGLNAKLDALNLAEVGLVFGRIDVEDESPENLVPNSDNLDRRYIGRMGIDAPEDKYRTLLIDWRAPMARSFYLATTAHPSGVQTRRNIRMRGRTVEAIDDEVLSGTGTGVEASGVGSEAALRRAMNRPRTAHMQSIVETIQREQDAVIRDATRGVMVVEGGPGTGKTAVALHRVAYLLYTWRAQLAKTGVLVLGPNTVFLDYISRVLPELGETGVVLSTISDLIPGFTPEGSESLAAREVKGSIEMVTILKRAVQSYETVPERAVTLSIENVPVAATPAMVKAARTKARRSRRPHNEARAVFAEHLCELLAQALANTIGADPLGGENLLSAADVDQLHDDLAEESQVREFIDAHFPTLSPAGVLRNLLEDRDAIAAVAYDYDDYTQDALFREPGAATAPSDAALLDELSILIGSSPAEGIRDSVDDAWQQQVAEAEDALDVLASSESTDNDDDQFEAEILSASDVIDAETLAQRQASTDIRSTAERARADRTWAYGHVIVDEAQELSPMEWRMVFRRCPSKWMTLVGDTAQTSSPAGSDDWSATLEPFVGSRFRTHTLSVNYRTPSEIMEYAAKVLHAIDSEAAVPESIRSTGQPVEFWPSGTTPETVATYEDGRTTAIIDKSNVDAMKGLEFDHVVLIEPQEIIDASPQGWQDLYVAMTRATQSLAVIGEMP</sequence>
<dbReference type="GO" id="GO:0043138">
    <property type="term" value="F:3'-5' DNA helicase activity"/>
    <property type="evidence" value="ECO:0007669"/>
    <property type="project" value="TreeGrafter"/>
</dbReference>
<name>A0AAW5HYF7_9CORY</name>
<evidence type="ECO:0000256" key="4">
    <source>
        <dbReference type="ARBA" id="ARBA00022840"/>
    </source>
</evidence>
<evidence type="ECO:0000313" key="7">
    <source>
        <dbReference type="EMBL" id="MCO6395258.1"/>
    </source>
</evidence>
<dbReference type="GO" id="GO:0003677">
    <property type="term" value="F:DNA binding"/>
    <property type="evidence" value="ECO:0007669"/>
    <property type="project" value="InterPro"/>
</dbReference>
<dbReference type="AlphaFoldDB" id="A0AAW5HYF7"/>
<evidence type="ECO:0000259" key="6">
    <source>
        <dbReference type="PROSITE" id="PS51198"/>
    </source>
</evidence>
<accession>A0AAW5HYF7</accession>
<proteinExistence type="predicted"/>
<feature type="domain" description="UvrD-like helicase ATP-binding" evidence="6">
    <location>
        <begin position="197"/>
        <end position="623"/>
    </location>
</feature>
<keyword evidence="2 5" id="KW-0378">Hydrolase</keyword>
<gene>
    <name evidence="7" type="ORF">JMN37_09805</name>
</gene>
<dbReference type="SUPFAM" id="SSF52540">
    <property type="entry name" value="P-loop containing nucleoside triphosphate hydrolases"/>
    <property type="match status" value="1"/>
</dbReference>
<dbReference type="PROSITE" id="PS51198">
    <property type="entry name" value="UVRD_HELICASE_ATP_BIND"/>
    <property type="match status" value="1"/>
</dbReference>
<dbReference type="InterPro" id="IPR027417">
    <property type="entry name" value="P-loop_NTPase"/>
</dbReference>
<reference evidence="7 8" key="1">
    <citation type="submission" date="2021-01" db="EMBL/GenBank/DDBJ databases">
        <title>Identification and Characterization of Corynebacterium sp.</title>
        <authorList>
            <person name="Luo Q."/>
            <person name="Qu P."/>
            <person name="Chen Q."/>
        </authorList>
    </citation>
    <scope>NUCLEOTIDE SEQUENCE [LARGE SCALE GENOMIC DNA]</scope>
    <source>
        <strain evidence="7 8">MC-18</strain>
    </source>
</reference>
<feature type="binding site" evidence="5">
    <location>
        <begin position="218"/>
        <end position="225"/>
    </location>
    <ligand>
        <name>ATP</name>
        <dbReference type="ChEBI" id="CHEBI:30616"/>
    </ligand>
</feature>
<organism evidence="7 8">
    <name type="scientific">Corynebacterium lipophilum</name>
    <dbReference type="NCBI Taxonomy" id="2804918"/>
    <lineage>
        <taxon>Bacteria</taxon>
        <taxon>Bacillati</taxon>
        <taxon>Actinomycetota</taxon>
        <taxon>Actinomycetes</taxon>
        <taxon>Mycobacteriales</taxon>
        <taxon>Corynebacteriaceae</taxon>
        <taxon>Corynebacterium</taxon>
    </lineage>
</organism>
<dbReference type="PANTHER" id="PTHR11070">
    <property type="entry name" value="UVRD / RECB / PCRA DNA HELICASE FAMILY MEMBER"/>
    <property type="match status" value="1"/>
</dbReference>
<keyword evidence="8" id="KW-1185">Reference proteome</keyword>
<evidence type="ECO:0000256" key="5">
    <source>
        <dbReference type="PROSITE-ProRule" id="PRU00560"/>
    </source>
</evidence>